<comment type="caution">
    <text evidence="1">The sequence shown here is derived from an EMBL/GenBank/DDBJ whole genome shotgun (WGS) entry which is preliminary data.</text>
</comment>
<evidence type="ECO:0000313" key="2">
    <source>
        <dbReference type="Proteomes" id="UP000268623"/>
    </source>
</evidence>
<reference evidence="1 2" key="1">
    <citation type="submission" date="2018-08" db="EMBL/GenBank/DDBJ databases">
        <title>Genome sequence of Methylocystis hirsuta CSC1, a methanotroph able to accumulate PHAs.</title>
        <authorList>
            <person name="Bordel S."/>
            <person name="Rodriguez E."/>
            <person name="Gancedo J."/>
            <person name="Munoz R."/>
        </authorList>
    </citation>
    <scope>NUCLEOTIDE SEQUENCE [LARGE SCALE GENOMIC DNA]</scope>
    <source>
        <strain evidence="1 2">CSC1</strain>
    </source>
</reference>
<dbReference type="AlphaFoldDB" id="A0A3M9XKH1"/>
<protein>
    <submittedName>
        <fullName evidence="1">Uncharacterized protein</fullName>
    </submittedName>
</protein>
<gene>
    <name evidence="1" type="ORF">D1O30_20110</name>
</gene>
<accession>A0A3M9XKH1</accession>
<organism evidence="1 2">
    <name type="scientific">Methylocystis hirsuta</name>
    <dbReference type="NCBI Taxonomy" id="369798"/>
    <lineage>
        <taxon>Bacteria</taxon>
        <taxon>Pseudomonadati</taxon>
        <taxon>Pseudomonadota</taxon>
        <taxon>Alphaproteobacteria</taxon>
        <taxon>Hyphomicrobiales</taxon>
        <taxon>Methylocystaceae</taxon>
        <taxon>Methylocystis</taxon>
    </lineage>
</organism>
<name>A0A3M9XKH1_9HYPH</name>
<evidence type="ECO:0000313" key="1">
    <source>
        <dbReference type="EMBL" id="RNJ48132.1"/>
    </source>
</evidence>
<sequence length="75" mass="7998">MAAFAENLETRSGHGSLGQNIVDCSGVRFAPAFDESEEEVLTLGAVFAEEQSEIFDGFQSRVASTALSVALDRQS</sequence>
<proteinExistence type="predicted"/>
<keyword evidence="2" id="KW-1185">Reference proteome</keyword>
<dbReference type="EMBL" id="QWDD01000003">
    <property type="protein sequence ID" value="RNJ48132.1"/>
    <property type="molecule type" value="Genomic_DNA"/>
</dbReference>
<dbReference type="Proteomes" id="UP000268623">
    <property type="component" value="Unassembled WGS sequence"/>
</dbReference>